<proteinExistence type="predicted"/>
<feature type="non-terminal residue" evidence="1">
    <location>
        <position position="1"/>
    </location>
</feature>
<name>A0A8S4QRP9_9NEOP</name>
<comment type="caution">
    <text evidence="1">The sequence shown here is derived from an EMBL/GenBank/DDBJ whole genome shotgun (WGS) entry which is preliminary data.</text>
</comment>
<dbReference type="Proteomes" id="UP000838756">
    <property type="component" value="Unassembled WGS sequence"/>
</dbReference>
<keyword evidence="2" id="KW-1185">Reference proteome</keyword>
<evidence type="ECO:0000313" key="1">
    <source>
        <dbReference type="EMBL" id="CAH2217517.1"/>
    </source>
</evidence>
<sequence>LFRSTPEERWRPLRSWRPQLRALTLAAEGRAVHLEMLHGRLSLAAEAGAIDAAAHAPCCYPPPDARHPRSSRKAALPCRREPRARCMLELCSRRNPKQSFRLSGASTFLSQHRRRAGPAV</sequence>
<gene>
    <name evidence="1" type="primary">jg25796</name>
    <name evidence="1" type="ORF">PAEG_LOCUS5406</name>
</gene>
<accession>A0A8S4QRP9</accession>
<organism evidence="1 2">
    <name type="scientific">Pararge aegeria aegeria</name>
    <dbReference type="NCBI Taxonomy" id="348720"/>
    <lineage>
        <taxon>Eukaryota</taxon>
        <taxon>Metazoa</taxon>
        <taxon>Ecdysozoa</taxon>
        <taxon>Arthropoda</taxon>
        <taxon>Hexapoda</taxon>
        <taxon>Insecta</taxon>
        <taxon>Pterygota</taxon>
        <taxon>Neoptera</taxon>
        <taxon>Endopterygota</taxon>
        <taxon>Lepidoptera</taxon>
        <taxon>Glossata</taxon>
        <taxon>Ditrysia</taxon>
        <taxon>Papilionoidea</taxon>
        <taxon>Nymphalidae</taxon>
        <taxon>Satyrinae</taxon>
        <taxon>Satyrini</taxon>
        <taxon>Parargina</taxon>
        <taxon>Pararge</taxon>
    </lineage>
</organism>
<dbReference type="AlphaFoldDB" id="A0A8S4QRP9"/>
<evidence type="ECO:0000313" key="2">
    <source>
        <dbReference type="Proteomes" id="UP000838756"/>
    </source>
</evidence>
<dbReference type="EMBL" id="CAKXAJ010018209">
    <property type="protein sequence ID" value="CAH2217517.1"/>
    <property type="molecule type" value="Genomic_DNA"/>
</dbReference>
<protein>
    <submittedName>
        <fullName evidence="1">Jg25796 protein</fullName>
    </submittedName>
</protein>
<reference evidence="1" key="1">
    <citation type="submission" date="2022-03" db="EMBL/GenBank/DDBJ databases">
        <authorList>
            <person name="Lindestad O."/>
        </authorList>
    </citation>
    <scope>NUCLEOTIDE SEQUENCE</scope>
</reference>